<dbReference type="RefSeq" id="WP_047195344.1">
    <property type="nucleotide sequence ID" value="NZ_CP011371.1"/>
</dbReference>
<gene>
    <name evidence="1" type="ORF">AAW51_3127</name>
</gene>
<accession>A0A0G3BPC9</accession>
<sequence length="62" mass="6691">MLLFSLYRWFRRASAGQRWAAAGAIFMLFVAAGASDRPADAVWVPVAQLPAVQTVVLSTALP</sequence>
<keyword evidence="2" id="KW-1185">Reference proteome</keyword>
<proteinExistence type="predicted"/>
<name>A0A0G3BPC9_9BURK</name>
<reference evidence="1 2" key="1">
    <citation type="submission" date="2015-05" db="EMBL/GenBank/DDBJ databases">
        <authorList>
            <person name="Tang B."/>
            <person name="Yu Y."/>
        </authorList>
    </citation>
    <scope>NUCLEOTIDE SEQUENCE [LARGE SCALE GENOMIC DNA]</scope>
    <source>
        <strain evidence="1 2">DSM 7029</strain>
    </source>
</reference>
<organism evidence="1 2">
    <name type="scientific">Caldimonas brevitalea</name>
    <dbReference type="NCBI Taxonomy" id="413882"/>
    <lineage>
        <taxon>Bacteria</taxon>
        <taxon>Pseudomonadati</taxon>
        <taxon>Pseudomonadota</taxon>
        <taxon>Betaproteobacteria</taxon>
        <taxon>Burkholderiales</taxon>
        <taxon>Sphaerotilaceae</taxon>
        <taxon>Caldimonas</taxon>
    </lineage>
</organism>
<dbReference type="Proteomes" id="UP000035352">
    <property type="component" value="Chromosome"/>
</dbReference>
<evidence type="ECO:0000313" key="1">
    <source>
        <dbReference type="EMBL" id="AKJ29818.1"/>
    </source>
</evidence>
<dbReference type="AlphaFoldDB" id="A0A0G3BPC9"/>
<dbReference type="EMBL" id="CP011371">
    <property type="protein sequence ID" value="AKJ29818.1"/>
    <property type="molecule type" value="Genomic_DNA"/>
</dbReference>
<protein>
    <submittedName>
        <fullName evidence="1">Uncharacterized protein</fullName>
    </submittedName>
</protein>
<dbReference type="STRING" id="413882.AAW51_3127"/>
<evidence type="ECO:0000313" key="2">
    <source>
        <dbReference type="Proteomes" id="UP000035352"/>
    </source>
</evidence>
<dbReference type="KEGG" id="pbh:AAW51_3127"/>